<gene>
    <name evidence="3" type="ORF">QBC34DRAFT_374795</name>
</gene>
<dbReference type="GO" id="GO:0005737">
    <property type="term" value="C:cytoplasm"/>
    <property type="evidence" value="ECO:0007669"/>
    <property type="project" value="TreeGrafter"/>
</dbReference>
<evidence type="ECO:0000313" key="3">
    <source>
        <dbReference type="EMBL" id="KAK4455029.1"/>
    </source>
</evidence>
<dbReference type="PROSITE" id="PS50894">
    <property type="entry name" value="HPT"/>
    <property type="match status" value="1"/>
</dbReference>
<dbReference type="Pfam" id="PF01627">
    <property type="entry name" value="Hpt"/>
    <property type="match status" value="1"/>
</dbReference>
<keyword evidence="3" id="KW-0808">Transferase</keyword>
<dbReference type="EMBL" id="MU865915">
    <property type="protein sequence ID" value="KAK4455029.1"/>
    <property type="molecule type" value="Genomic_DNA"/>
</dbReference>
<keyword evidence="1" id="KW-0597">Phosphoprotein</keyword>
<name>A0AAV9H1X8_9PEZI</name>
<feature type="domain" description="HPt" evidence="2">
    <location>
        <begin position="38"/>
        <end position="143"/>
    </location>
</feature>
<dbReference type="Proteomes" id="UP001321760">
    <property type="component" value="Unassembled WGS sequence"/>
</dbReference>
<dbReference type="SUPFAM" id="SSF47226">
    <property type="entry name" value="Histidine-containing phosphotransfer domain, HPT domain"/>
    <property type="match status" value="1"/>
</dbReference>
<dbReference type="InterPro" id="IPR036641">
    <property type="entry name" value="HPT_dom_sf"/>
</dbReference>
<proteinExistence type="predicted"/>
<keyword evidence="4" id="KW-1185">Reference proteome</keyword>
<dbReference type="InterPro" id="IPR008207">
    <property type="entry name" value="Sig_transdc_His_kin_Hpt_dom"/>
</dbReference>
<dbReference type="SMART" id="SM00073">
    <property type="entry name" value="HPT"/>
    <property type="match status" value="1"/>
</dbReference>
<dbReference type="GO" id="GO:0005634">
    <property type="term" value="C:nucleus"/>
    <property type="evidence" value="ECO:0007669"/>
    <property type="project" value="TreeGrafter"/>
</dbReference>
<dbReference type="PANTHER" id="PTHR28242">
    <property type="entry name" value="PHOSPHORELAY INTERMEDIATE PROTEIN YPD1"/>
    <property type="match status" value="1"/>
</dbReference>
<comment type="caution">
    <text evidence="3">The sequence shown here is derived from an EMBL/GenBank/DDBJ whole genome shotgun (WGS) entry which is preliminary data.</text>
</comment>
<accession>A0AAV9H1X8</accession>
<sequence>MTYTDGRDDEDYYYTMVDFGDHVDDATFSQILEMDEESHDFSMPLVINFFEQADETFAQMDAAVASKDLSELSKLGHFLKGSSATLGFNKIKDNCQIIQQYGSNLNVDGSAEPNEEVCLKKIEDALAAVKIDKAELEKTMNKFFELDSK</sequence>
<dbReference type="CDD" id="cd00088">
    <property type="entry name" value="HPT"/>
    <property type="match status" value="1"/>
</dbReference>
<evidence type="ECO:0000256" key="1">
    <source>
        <dbReference type="PROSITE-ProRule" id="PRU00110"/>
    </source>
</evidence>
<dbReference type="PANTHER" id="PTHR28242:SF52">
    <property type="entry name" value="PHOSPHORELAY INTERMEDIATE PROTEIN YPD1"/>
    <property type="match status" value="1"/>
</dbReference>
<feature type="modified residue" description="Phosphohistidine" evidence="1">
    <location>
        <position position="77"/>
    </location>
</feature>
<dbReference type="GO" id="GO:0009927">
    <property type="term" value="F:histidine phosphotransfer kinase activity"/>
    <property type="evidence" value="ECO:0007669"/>
    <property type="project" value="InterPro"/>
</dbReference>
<dbReference type="GO" id="GO:0043424">
    <property type="term" value="F:protein histidine kinase binding"/>
    <property type="evidence" value="ECO:0007669"/>
    <property type="project" value="InterPro"/>
</dbReference>
<protein>
    <submittedName>
        <fullName evidence="3">Signal transduction histidine kinase</fullName>
    </submittedName>
</protein>
<organism evidence="3 4">
    <name type="scientific">Podospora aff. communis PSN243</name>
    <dbReference type="NCBI Taxonomy" id="3040156"/>
    <lineage>
        <taxon>Eukaryota</taxon>
        <taxon>Fungi</taxon>
        <taxon>Dikarya</taxon>
        <taxon>Ascomycota</taxon>
        <taxon>Pezizomycotina</taxon>
        <taxon>Sordariomycetes</taxon>
        <taxon>Sordariomycetidae</taxon>
        <taxon>Sordariales</taxon>
        <taxon>Podosporaceae</taxon>
        <taxon>Podospora</taxon>
    </lineage>
</organism>
<evidence type="ECO:0000259" key="2">
    <source>
        <dbReference type="PROSITE" id="PS50894"/>
    </source>
</evidence>
<dbReference type="Gene3D" id="1.20.120.160">
    <property type="entry name" value="HPT domain"/>
    <property type="match status" value="1"/>
</dbReference>
<dbReference type="InterPro" id="IPR045871">
    <property type="entry name" value="AHP1-5/YPD1"/>
</dbReference>
<reference evidence="3" key="1">
    <citation type="journal article" date="2023" name="Mol. Phylogenet. Evol.">
        <title>Genome-scale phylogeny and comparative genomics of the fungal order Sordariales.</title>
        <authorList>
            <person name="Hensen N."/>
            <person name="Bonometti L."/>
            <person name="Westerberg I."/>
            <person name="Brannstrom I.O."/>
            <person name="Guillou S."/>
            <person name="Cros-Aarteil S."/>
            <person name="Calhoun S."/>
            <person name="Haridas S."/>
            <person name="Kuo A."/>
            <person name="Mondo S."/>
            <person name="Pangilinan J."/>
            <person name="Riley R."/>
            <person name="LaButti K."/>
            <person name="Andreopoulos B."/>
            <person name="Lipzen A."/>
            <person name="Chen C."/>
            <person name="Yan M."/>
            <person name="Daum C."/>
            <person name="Ng V."/>
            <person name="Clum A."/>
            <person name="Steindorff A."/>
            <person name="Ohm R.A."/>
            <person name="Martin F."/>
            <person name="Silar P."/>
            <person name="Natvig D.O."/>
            <person name="Lalanne C."/>
            <person name="Gautier V."/>
            <person name="Ament-Velasquez S.L."/>
            <person name="Kruys A."/>
            <person name="Hutchinson M.I."/>
            <person name="Powell A.J."/>
            <person name="Barry K."/>
            <person name="Miller A.N."/>
            <person name="Grigoriev I.V."/>
            <person name="Debuchy R."/>
            <person name="Gladieux P."/>
            <person name="Hiltunen Thoren M."/>
            <person name="Johannesson H."/>
        </authorList>
    </citation>
    <scope>NUCLEOTIDE SEQUENCE</scope>
    <source>
        <strain evidence="3">PSN243</strain>
    </source>
</reference>
<evidence type="ECO:0000313" key="4">
    <source>
        <dbReference type="Proteomes" id="UP001321760"/>
    </source>
</evidence>
<keyword evidence="3" id="KW-0418">Kinase</keyword>
<reference evidence="3" key="2">
    <citation type="submission" date="2023-05" db="EMBL/GenBank/DDBJ databases">
        <authorList>
            <consortium name="Lawrence Berkeley National Laboratory"/>
            <person name="Steindorff A."/>
            <person name="Hensen N."/>
            <person name="Bonometti L."/>
            <person name="Westerberg I."/>
            <person name="Brannstrom I.O."/>
            <person name="Guillou S."/>
            <person name="Cros-Aarteil S."/>
            <person name="Calhoun S."/>
            <person name="Haridas S."/>
            <person name="Kuo A."/>
            <person name="Mondo S."/>
            <person name="Pangilinan J."/>
            <person name="Riley R."/>
            <person name="Labutti K."/>
            <person name="Andreopoulos B."/>
            <person name="Lipzen A."/>
            <person name="Chen C."/>
            <person name="Yanf M."/>
            <person name="Daum C."/>
            <person name="Ng V."/>
            <person name="Clum A."/>
            <person name="Ohm R."/>
            <person name="Martin F."/>
            <person name="Silar P."/>
            <person name="Natvig D."/>
            <person name="Lalanne C."/>
            <person name="Gautier V."/>
            <person name="Ament-Velasquez S.L."/>
            <person name="Kruys A."/>
            <person name="Hutchinson M.I."/>
            <person name="Powell A.J."/>
            <person name="Barry K."/>
            <person name="Miller A.N."/>
            <person name="Grigoriev I.V."/>
            <person name="Debuchy R."/>
            <person name="Gladieux P."/>
            <person name="Thoren M.H."/>
            <person name="Johannesson H."/>
        </authorList>
    </citation>
    <scope>NUCLEOTIDE SEQUENCE</scope>
    <source>
        <strain evidence="3">PSN243</strain>
    </source>
</reference>
<dbReference type="GO" id="GO:0000160">
    <property type="term" value="P:phosphorelay signal transduction system"/>
    <property type="evidence" value="ECO:0007669"/>
    <property type="project" value="InterPro"/>
</dbReference>
<dbReference type="AlphaFoldDB" id="A0AAV9H1X8"/>